<keyword evidence="1" id="KW-1133">Transmembrane helix</keyword>
<organism evidence="2 3">
    <name type="scientific">Cymbomonas tetramitiformis</name>
    <dbReference type="NCBI Taxonomy" id="36881"/>
    <lineage>
        <taxon>Eukaryota</taxon>
        <taxon>Viridiplantae</taxon>
        <taxon>Chlorophyta</taxon>
        <taxon>Pyramimonadophyceae</taxon>
        <taxon>Pyramimonadales</taxon>
        <taxon>Pyramimonadaceae</taxon>
        <taxon>Cymbomonas</taxon>
    </lineage>
</organism>
<evidence type="ECO:0000313" key="2">
    <source>
        <dbReference type="EMBL" id="KAK3283958.1"/>
    </source>
</evidence>
<reference evidence="2 3" key="1">
    <citation type="journal article" date="2015" name="Genome Biol. Evol.">
        <title>Comparative Genomics of a Bacterivorous Green Alga Reveals Evolutionary Causalities and Consequences of Phago-Mixotrophic Mode of Nutrition.</title>
        <authorList>
            <person name="Burns J.A."/>
            <person name="Paasch A."/>
            <person name="Narechania A."/>
            <person name="Kim E."/>
        </authorList>
    </citation>
    <scope>NUCLEOTIDE SEQUENCE [LARGE SCALE GENOMIC DNA]</scope>
    <source>
        <strain evidence="2 3">PLY_AMNH</strain>
    </source>
</reference>
<dbReference type="EMBL" id="LGRX02002568">
    <property type="protein sequence ID" value="KAK3283958.1"/>
    <property type="molecule type" value="Genomic_DNA"/>
</dbReference>
<evidence type="ECO:0000313" key="3">
    <source>
        <dbReference type="Proteomes" id="UP001190700"/>
    </source>
</evidence>
<comment type="caution">
    <text evidence="2">The sequence shown here is derived from an EMBL/GenBank/DDBJ whole genome shotgun (WGS) entry which is preliminary data.</text>
</comment>
<dbReference type="AlphaFoldDB" id="A0AAE0GTU7"/>
<evidence type="ECO:0008006" key="4">
    <source>
        <dbReference type="Google" id="ProtNLM"/>
    </source>
</evidence>
<dbReference type="Proteomes" id="UP001190700">
    <property type="component" value="Unassembled WGS sequence"/>
</dbReference>
<proteinExistence type="predicted"/>
<feature type="transmembrane region" description="Helical" evidence="1">
    <location>
        <begin position="69"/>
        <end position="91"/>
    </location>
</feature>
<evidence type="ECO:0000256" key="1">
    <source>
        <dbReference type="SAM" id="Phobius"/>
    </source>
</evidence>
<protein>
    <recommendedName>
        <fullName evidence="4">Transmembrane protein</fullName>
    </recommendedName>
</protein>
<feature type="transmembrane region" description="Helical" evidence="1">
    <location>
        <begin position="44"/>
        <end position="63"/>
    </location>
</feature>
<accession>A0AAE0GTU7</accession>
<sequence>MPYDGPPKTLFKWIWVLSDPQTQRFKGEWKVTICSNRRLPIMRLVTFVIGSYYALTYAAWLFQEICSDTVAFSFVGSLMTCFLYLAFALLPDIPQAFPPTYTFFLRTGAHPIMAMLYVLYHMCFFAIVVLIAIGYSFYYFEVETVQDWYADCIAPLFSKD</sequence>
<feature type="transmembrane region" description="Helical" evidence="1">
    <location>
        <begin position="112"/>
        <end position="138"/>
    </location>
</feature>
<keyword evidence="1" id="KW-0472">Membrane</keyword>
<keyword evidence="3" id="KW-1185">Reference proteome</keyword>
<keyword evidence="1" id="KW-0812">Transmembrane</keyword>
<gene>
    <name evidence="2" type="ORF">CYMTET_8367</name>
</gene>
<name>A0AAE0GTU7_9CHLO</name>